<keyword evidence="3" id="KW-1185">Reference proteome</keyword>
<organism evidence="2 3">
    <name type="scientific">Trametes coccinea (strain BRFM310)</name>
    <name type="common">Pycnoporus coccineus</name>
    <dbReference type="NCBI Taxonomy" id="1353009"/>
    <lineage>
        <taxon>Eukaryota</taxon>
        <taxon>Fungi</taxon>
        <taxon>Dikarya</taxon>
        <taxon>Basidiomycota</taxon>
        <taxon>Agaricomycotina</taxon>
        <taxon>Agaricomycetes</taxon>
        <taxon>Polyporales</taxon>
        <taxon>Polyporaceae</taxon>
        <taxon>Trametes</taxon>
    </lineage>
</organism>
<sequence length="210" mass="19880">MFVKRTLSMLYLLAVCALAVNASAIAPRQDDGDAALSSLNAKASAAVSQGEAQASSEAAAASSAESAALASASSEASSALASLTGTDNSATATGGSATATGSASVATVLTSIAGKPATIISAGGAEITLAPSGAKGETTSFADKVYTEVTGDASSVFAQASGTAPANGTAANTGKTNGAMGAHSFTLSAPLMGGLATAFVGTFVGAFIAL</sequence>
<dbReference type="AlphaFoldDB" id="A0A1Y2IEA7"/>
<protein>
    <submittedName>
        <fullName evidence="2">Uncharacterized protein</fullName>
    </submittedName>
</protein>
<feature type="signal peptide" evidence="1">
    <location>
        <begin position="1"/>
        <end position="24"/>
    </location>
</feature>
<reference evidence="2 3" key="1">
    <citation type="journal article" date="2015" name="Biotechnol. Biofuels">
        <title>Enhanced degradation of softwood versus hardwood by the white-rot fungus Pycnoporus coccineus.</title>
        <authorList>
            <person name="Couturier M."/>
            <person name="Navarro D."/>
            <person name="Chevret D."/>
            <person name="Henrissat B."/>
            <person name="Piumi F."/>
            <person name="Ruiz-Duenas F.J."/>
            <person name="Martinez A.T."/>
            <person name="Grigoriev I.V."/>
            <person name="Riley R."/>
            <person name="Lipzen A."/>
            <person name="Berrin J.G."/>
            <person name="Master E.R."/>
            <person name="Rosso M.N."/>
        </authorList>
    </citation>
    <scope>NUCLEOTIDE SEQUENCE [LARGE SCALE GENOMIC DNA]</scope>
    <source>
        <strain evidence="2 3">BRFM310</strain>
    </source>
</reference>
<feature type="chain" id="PRO_5012869893" evidence="1">
    <location>
        <begin position="25"/>
        <end position="210"/>
    </location>
</feature>
<dbReference type="OrthoDB" id="10539498at2759"/>
<evidence type="ECO:0000313" key="3">
    <source>
        <dbReference type="Proteomes" id="UP000193067"/>
    </source>
</evidence>
<gene>
    <name evidence="2" type="ORF">PYCCODRAFT_1470191</name>
</gene>
<name>A0A1Y2IEA7_TRAC3</name>
<dbReference type="EMBL" id="KZ084127">
    <property type="protein sequence ID" value="OSC99489.1"/>
    <property type="molecule type" value="Genomic_DNA"/>
</dbReference>
<accession>A0A1Y2IEA7</accession>
<evidence type="ECO:0000313" key="2">
    <source>
        <dbReference type="EMBL" id="OSC99489.1"/>
    </source>
</evidence>
<evidence type="ECO:0000256" key="1">
    <source>
        <dbReference type="SAM" id="SignalP"/>
    </source>
</evidence>
<proteinExistence type="predicted"/>
<keyword evidence="1" id="KW-0732">Signal</keyword>
<dbReference type="STRING" id="1353009.A0A1Y2IEA7"/>
<dbReference type="Proteomes" id="UP000193067">
    <property type="component" value="Unassembled WGS sequence"/>
</dbReference>